<dbReference type="STRING" id="406100.SAMN04488052_10718"/>
<keyword evidence="2" id="KW-1185">Reference proteome</keyword>
<organism evidence="1 2">
    <name type="scientific">Aquisalimonas asiatica</name>
    <dbReference type="NCBI Taxonomy" id="406100"/>
    <lineage>
        <taxon>Bacteria</taxon>
        <taxon>Pseudomonadati</taxon>
        <taxon>Pseudomonadota</taxon>
        <taxon>Gammaproteobacteria</taxon>
        <taxon>Chromatiales</taxon>
        <taxon>Ectothiorhodospiraceae</taxon>
        <taxon>Aquisalimonas</taxon>
    </lineage>
</organism>
<dbReference type="AlphaFoldDB" id="A0A1H8UJ58"/>
<dbReference type="PANTHER" id="PTHR35564:SF4">
    <property type="entry name" value="CYTOPLASMIC PROTEIN"/>
    <property type="match status" value="1"/>
</dbReference>
<proteinExistence type="predicted"/>
<accession>A0A1H8UJ58</accession>
<dbReference type="Pfam" id="PF06996">
    <property type="entry name" value="T6SS_TssG"/>
    <property type="match status" value="1"/>
</dbReference>
<dbReference type="RefSeq" id="WP_171909933.1">
    <property type="nucleotide sequence ID" value="NZ_FOEG01000007.1"/>
</dbReference>
<dbReference type="PANTHER" id="PTHR35564">
    <property type="match status" value="1"/>
</dbReference>
<reference evidence="1 2" key="1">
    <citation type="submission" date="2016-10" db="EMBL/GenBank/DDBJ databases">
        <authorList>
            <person name="de Groot N.N."/>
        </authorList>
    </citation>
    <scope>NUCLEOTIDE SEQUENCE [LARGE SCALE GENOMIC DNA]</scope>
    <source>
        <strain evidence="1 2">CGMCC 1.6291</strain>
    </source>
</reference>
<evidence type="ECO:0000313" key="2">
    <source>
        <dbReference type="Proteomes" id="UP000199657"/>
    </source>
</evidence>
<name>A0A1H8UJ58_9GAMM</name>
<dbReference type="Proteomes" id="UP000199657">
    <property type="component" value="Unassembled WGS sequence"/>
</dbReference>
<protein>
    <submittedName>
        <fullName evidence="1">Type VI secretion system protein ImpH</fullName>
    </submittedName>
</protein>
<gene>
    <name evidence="1" type="ORF">SAMN04488052_10718</name>
</gene>
<sequence length="321" mass="34037">MDDAVGHTGIPAVRDLLQSGHAFSLRQAVLLLERAGLRPVGEGGVGGYVIRPSADLSFPAGEIRRCTLDAQGRMVIETDLFALHGSNSPLPHYWIDAAASEADDEGGQRVRHFLDWINGRVHAALAAGWRATDGHPAHAGWARAFATLAGGTGGRARSGGGLDLFQGRRPTCAGVRGLVQRITGHVRVEVEDRQPVRFRLPQGPQALGGTGGPVLGEDLCLGRTLAVGSGRMRVRIGPTDEAAAVRLGPGSERGGVLRHWLGDYLGGSHRVDVDVVVRRGRRRPWPLGSEARSLGVSTWLGDHAPRETAVRMTHVGGNTPA</sequence>
<evidence type="ECO:0000313" key="1">
    <source>
        <dbReference type="EMBL" id="SEP03201.1"/>
    </source>
</evidence>
<dbReference type="EMBL" id="FOEG01000007">
    <property type="protein sequence ID" value="SEP03201.1"/>
    <property type="molecule type" value="Genomic_DNA"/>
</dbReference>
<dbReference type="InterPro" id="IPR010732">
    <property type="entry name" value="T6SS_TssG-like"/>
</dbReference>